<proteinExistence type="inferred from homology"/>
<dbReference type="Gene3D" id="1.20.1440.120">
    <property type="entry name" value="Recombination protein O, C-terminal domain"/>
    <property type="match status" value="1"/>
</dbReference>
<dbReference type="AlphaFoldDB" id="A0A4R1K8N9"/>
<dbReference type="Pfam" id="PF02565">
    <property type="entry name" value="RecO_C"/>
    <property type="match status" value="1"/>
</dbReference>
<keyword evidence="3" id="KW-0227">DNA damage</keyword>
<keyword evidence="5" id="KW-0234">DNA repair</keyword>
<feature type="domain" description="DNA replication/recombination mediator RecO N-terminal" evidence="7">
    <location>
        <begin position="1"/>
        <end position="71"/>
    </location>
</feature>
<dbReference type="Gene3D" id="2.40.50.140">
    <property type="entry name" value="Nucleic acid-binding proteins"/>
    <property type="match status" value="1"/>
</dbReference>
<evidence type="ECO:0000313" key="8">
    <source>
        <dbReference type="EMBL" id="TCK60695.1"/>
    </source>
</evidence>
<dbReference type="EMBL" id="SMGG01000004">
    <property type="protein sequence ID" value="TCK60695.1"/>
    <property type="molecule type" value="Genomic_DNA"/>
</dbReference>
<dbReference type="InterPro" id="IPR022572">
    <property type="entry name" value="DNA_rep/recomb_RecO_N"/>
</dbReference>
<dbReference type="NCBIfam" id="TIGR00613">
    <property type="entry name" value="reco"/>
    <property type="match status" value="1"/>
</dbReference>
<dbReference type="PANTHER" id="PTHR33991">
    <property type="entry name" value="DNA REPAIR PROTEIN RECO"/>
    <property type="match status" value="1"/>
</dbReference>
<evidence type="ECO:0000256" key="5">
    <source>
        <dbReference type="ARBA" id="ARBA00023204"/>
    </source>
</evidence>
<comment type="caution">
    <text evidence="8">The sequence shown here is derived from an EMBL/GenBank/DDBJ whole genome shotgun (WGS) entry which is preliminary data.</text>
</comment>
<evidence type="ECO:0000256" key="3">
    <source>
        <dbReference type="ARBA" id="ARBA00022763"/>
    </source>
</evidence>
<evidence type="ECO:0000256" key="4">
    <source>
        <dbReference type="ARBA" id="ARBA00023172"/>
    </source>
</evidence>
<evidence type="ECO:0000256" key="2">
    <source>
        <dbReference type="ARBA" id="ARBA00021310"/>
    </source>
</evidence>
<dbReference type="RefSeq" id="WP_132873565.1">
    <property type="nucleotide sequence ID" value="NZ_JBLJBI010000107.1"/>
</dbReference>
<dbReference type="PANTHER" id="PTHR33991:SF1">
    <property type="entry name" value="DNA REPAIR PROTEIN RECO"/>
    <property type="match status" value="1"/>
</dbReference>
<keyword evidence="4" id="KW-0233">DNA recombination</keyword>
<dbReference type="Gene3D" id="6.20.220.20">
    <property type="entry name" value="Recombination protein O, zinc-binding domain"/>
    <property type="match status" value="1"/>
</dbReference>
<dbReference type="Pfam" id="PF11967">
    <property type="entry name" value="RecO_N"/>
    <property type="match status" value="1"/>
</dbReference>
<evidence type="ECO:0000259" key="7">
    <source>
        <dbReference type="Pfam" id="PF11967"/>
    </source>
</evidence>
<evidence type="ECO:0000256" key="6">
    <source>
        <dbReference type="ARBA" id="ARBA00033409"/>
    </source>
</evidence>
<dbReference type="GO" id="GO:0043590">
    <property type="term" value="C:bacterial nucleoid"/>
    <property type="evidence" value="ECO:0007669"/>
    <property type="project" value="TreeGrafter"/>
</dbReference>
<reference evidence="8 9" key="1">
    <citation type="submission" date="2019-03" db="EMBL/GenBank/DDBJ databases">
        <title>Genomic Encyclopedia of Type Strains, Phase IV (KMG-IV): sequencing the most valuable type-strain genomes for metagenomic binning, comparative biology and taxonomic classification.</title>
        <authorList>
            <person name="Goeker M."/>
        </authorList>
    </citation>
    <scope>NUCLEOTIDE SEQUENCE [LARGE SCALE GENOMIC DNA]</scope>
    <source>
        <strain evidence="8 9">DSM 24984</strain>
    </source>
</reference>
<dbReference type="Proteomes" id="UP000294614">
    <property type="component" value="Unassembled WGS sequence"/>
</dbReference>
<dbReference type="GO" id="GO:0006302">
    <property type="term" value="P:double-strand break repair"/>
    <property type="evidence" value="ECO:0007669"/>
    <property type="project" value="TreeGrafter"/>
</dbReference>
<dbReference type="InterPro" id="IPR012340">
    <property type="entry name" value="NA-bd_OB-fold"/>
</dbReference>
<evidence type="ECO:0000313" key="9">
    <source>
        <dbReference type="Proteomes" id="UP000294614"/>
    </source>
</evidence>
<dbReference type="OrthoDB" id="9786067at2"/>
<organism evidence="8 9">
    <name type="scientific">Seleniivibrio woodruffii</name>
    <dbReference type="NCBI Taxonomy" id="1078050"/>
    <lineage>
        <taxon>Bacteria</taxon>
        <taxon>Pseudomonadati</taxon>
        <taxon>Deferribacterota</taxon>
        <taxon>Deferribacteres</taxon>
        <taxon>Deferribacterales</taxon>
        <taxon>Geovibrionaceae</taxon>
        <taxon>Seleniivibrio</taxon>
    </lineage>
</organism>
<protein>
    <recommendedName>
        <fullName evidence="2">DNA repair protein RecO</fullName>
    </recommendedName>
    <alternativeName>
        <fullName evidence="6">Recombination protein O</fullName>
    </alternativeName>
</protein>
<dbReference type="GO" id="GO:0006310">
    <property type="term" value="P:DNA recombination"/>
    <property type="evidence" value="ECO:0007669"/>
    <property type="project" value="UniProtKB-KW"/>
</dbReference>
<dbReference type="InterPro" id="IPR003717">
    <property type="entry name" value="RecO"/>
</dbReference>
<comment type="similarity">
    <text evidence="1">Belongs to the RecO family.</text>
</comment>
<name>A0A4R1K8N9_9BACT</name>
<sequence length="233" mass="26959">MSREKSQAILYRMVKYSDSSAIAMAFSRDFGKLKLFIPKAYTKKGGVMTFIPGNLDFGKKDSDLSRYYSFEPDTAFYKYLNSHEIVLRLHLLFEIYDGLYQADMPDDRLYELMLKIDDENYRKITPYIIYFMLRRAGLMYDTENCANCSSDEDIFTVASGGMYCPHCTQELDLDSFCDRESAYIIRCFGNAPLYKALTINRKQEIQILTALGAYASTIFERPLKSLKTILDII</sequence>
<accession>A0A4R1K8N9</accession>
<dbReference type="SUPFAM" id="SSF57863">
    <property type="entry name" value="ArfGap/RecO-like zinc finger"/>
    <property type="match status" value="1"/>
</dbReference>
<dbReference type="InterPro" id="IPR037278">
    <property type="entry name" value="ARFGAP/RecO"/>
</dbReference>
<gene>
    <name evidence="8" type="ORF">C8D98_1574</name>
</gene>
<keyword evidence="9" id="KW-1185">Reference proteome</keyword>
<evidence type="ECO:0000256" key="1">
    <source>
        <dbReference type="ARBA" id="ARBA00007452"/>
    </source>
</evidence>
<dbReference type="InterPro" id="IPR042242">
    <property type="entry name" value="RecO_C"/>
</dbReference>